<reference evidence="2 3" key="1">
    <citation type="submission" date="2015-10" db="EMBL/GenBank/DDBJ databases">
        <title>A novel member of the family Ruminococcaceae isolated from human faeces.</title>
        <authorList>
            <person name="Shkoporov A.N."/>
            <person name="Chaplin A.V."/>
            <person name="Motuzova O.V."/>
            <person name="Kafarskaia L.I."/>
            <person name="Efimov B.A."/>
        </authorList>
    </citation>
    <scope>NUCLEOTIDE SEQUENCE [LARGE SCALE GENOMIC DNA]</scope>
    <source>
        <strain evidence="2 3">668</strain>
    </source>
</reference>
<dbReference type="InterPro" id="IPR039672">
    <property type="entry name" value="MFS_2"/>
</dbReference>
<feature type="transmembrane region" description="Helical" evidence="1">
    <location>
        <begin position="288"/>
        <end position="310"/>
    </location>
</feature>
<keyword evidence="1" id="KW-0812">Transmembrane</keyword>
<accession>A0A0W7TLH4</accession>
<keyword evidence="1" id="KW-1133">Transmembrane helix</keyword>
<dbReference type="GO" id="GO:0005886">
    <property type="term" value="C:plasma membrane"/>
    <property type="evidence" value="ECO:0007669"/>
    <property type="project" value="TreeGrafter"/>
</dbReference>
<dbReference type="GO" id="GO:0008643">
    <property type="term" value="P:carbohydrate transport"/>
    <property type="evidence" value="ECO:0007669"/>
    <property type="project" value="InterPro"/>
</dbReference>
<dbReference type="SUPFAM" id="SSF103473">
    <property type="entry name" value="MFS general substrate transporter"/>
    <property type="match status" value="1"/>
</dbReference>
<dbReference type="Pfam" id="PF13347">
    <property type="entry name" value="MFS_2"/>
    <property type="match status" value="2"/>
</dbReference>
<feature type="transmembrane region" description="Helical" evidence="1">
    <location>
        <begin position="98"/>
        <end position="116"/>
    </location>
</feature>
<dbReference type="AlphaFoldDB" id="A0A0W7TLH4"/>
<feature type="transmembrane region" description="Helical" evidence="1">
    <location>
        <begin position="251"/>
        <end position="276"/>
    </location>
</feature>
<dbReference type="Gene3D" id="1.20.1250.20">
    <property type="entry name" value="MFS general substrate transporter like domains"/>
    <property type="match status" value="1"/>
</dbReference>
<name>A0A0W7TLH4_9FIRM</name>
<feature type="transmembrane region" description="Helical" evidence="1">
    <location>
        <begin position="385"/>
        <end position="412"/>
    </location>
</feature>
<gene>
    <name evidence="2" type="ORF">ASJ35_18035</name>
</gene>
<feature type="transmembrane region" description="Helical" evidence="1">
    <location>
        <begin position="137"/>
        <end position="161"/>
    </location>
</feature>
<dbReference type="PANTHER" id="PTHR11328:SF24">
    <property type="entry name" value="MAJOR FACILITATOR SUPERFAMILY (MFS) PROFILE DOMAIN-CONTAINING PROTEIN"/>
    <property type="match status" value="1"/>
</dbReference>
<sequence>MGIIGFGYTFFEEIVTTYMQFYYTEFMLLPAAVVASVLSIGMIIDGVTDFLMGMVIDHLQTKKGRLRQWFLWMAIPTALATVGVFFCQDSWSVTAKTVYLFVIYNIYCTCMTTIRMPKTTMISMCFNDPDARQQANVVSGVLGQLSQLLITSGLPLLLAALGSTASAYTNSSIILSAGGILLTMFTYALTREVVGSRAAVQTVRETEGDEAADIMEKILAAEGETTSGKAKDNTKKRNVFKDIGMLVANKYWLINMGTSLANGVGIGFMFGVATYFAQYTLGGVQMLAGVFGTLSIGMMVGIFFAAPVIIKLDSRMVGVIGSFVGALGMAIAAVGILGFNSLAMFHVGLFVRQLGTGFIMAINGDMTARVIDYGEWRFGYRIDGLAFSGSAVMSKIMSAAATAILGFTLTAVGYQGGMAELPAAALNAINNMFLWVPCVALVVSGIFYIMLNLSNKRVAEMRAEIAARALKKTENTEI</sequence>
<proteinExistence type="predicted"/>
<dbReference type="InterPro" id="IPR036259">
    <property type="entry name" value="MFS_trans_sf"/>
</dbReference>
<evidence type="ECO:0000313" key="2">
    <source>
        <dbReference type="EMBL" id="KUE74658.1"/>
    </source>
</evidence>
<feature type="transmembrane region" description="Helical" evidence="1">
    <location>
        <begin position="26"/>
        <end position="48"/>
    </location>
</feature>
<keyword evidence="1" id="KW-0472">Membrane</keyword>
<feature type="transmembrane region" description="Helical" evidence="1">
    <location>
        <begin position="167"/>
        <end position="189"/>
    </location>
</feature>
<dbReference type="PANTHER" id="PTHR11328">
    <property type="entry name" value="MAJOR FACILITATOR SUPERFAMILY DOMAIN-CONTAINING PROTEIN"/>
    <property type="match status" value="1"/>
</dbReference>
<dbReference type="Proteomes" id="UP000053433">
    <property type="component" value="Unassembled WGS sequence"/>
</dbReference>
<evidence type="ECO:0000313" key="3">
    <source>
        <dbReference type="Proteomes" id="UP000053433"/>
    </source>
</evidence>
<comment type="caution">
    <text evidence="2">The sequence shown here is derived from an EMBL/GenBank/DDBJ whole genome shotgun (WGS) entry which is preliminary data.</text>
</comment>
<evidence type="ECO:0000256" key="1">
    <source>
        <dbReference type="SAM" id="Phobius"/>
    </source>
</evidence>
<dbReference type="GO" id="GO:0015293">
    <property type="term" value="F:symporter activity"/>
    <property type="evidence" value="ECO:0007669"/>
    <property type="project" value="InterPro"/>
</dbReference>
<organism evidence="2 3">
    <name type="scientific">Ruthenibacterium lactatiformans</name>
    <dbReference type="NCBI Taxonomy" id="1550024"/>
    <lineage>
        <taxon>Bacteria</taxon>
        <taxon>Bacillati</taxon>
        <taxon>Bacillota</taxon>
        <taxon>Clostridia</taxon>
        <taxon>Eubacteriales</taxon>
        <taxon>Oscillospiraceae</taxon>
        <taxon>Ruthenibacterium</taxon>
    </lineage>
</organism>
<feature type="transmembrane region" description="Helical" evidence="1">
    <location>
        <begin position="317"/>
        <end position="337"/>
    </location>
</feature>
<dbReference type="EMBL" id="LMUA01000051">
    <property type="protein sequence ID" value="KUE74658.1"/>
    <property type="molecule type" value="Genomic_DNA"/>
</dbReference>
<feature type="transmembrane region" description="Helical" evidence="1">
    <location>
        <begin position="343"/>
        <end position="364"/>
    </location>
</feature>
<protein>
    <recommendedName>
        <fullName evidence="4">MFS transporter</fullName>
    </recommendedName>
</protein>
<evidence type="ECO:0008006" key="4">
    <source>
        <dbReference type="Google" id="ProtNLM"/>
    </source>
</evidence>
<feature type="transmembrane region" description="Helical" evidence="1">
    <location>
        <begin position="69"/>
        <end position="86"/>
    </location>
</feature>
<feature type="transmembrane region" description="Helical" evidence="1">
    <location>
        <begin position="432"/>
        <end position="451"/>
    </location>
</feature>